<feature type="transmembrane region" description="Helical" evidence="1">
    <location>
        <begin position="15"/>
        <end position="35"/>
    </location>
</feature>
<keyword evidence="1" id="KW-0472">Membrane</keyword>
<evidence type="ECO:0000256" key="1">
    <source>
        <dbReference type="SAM" id="Phobius"/>
    </source>
</evidence>
<evidence type="ECO:0000259" key="2">
    <source>
        <dbReference type="Pfam" id="PF07811"/>
    </source>
</evidence>
<gene>
    <name evidence="3" type="ORF">SAMN04487859_103248</name>
</gene>
<accession>A0A1I4ZIB9</accession>
<keyword evidence="4" id="KW-1185">Reference proteome</keyword>
<evidence type="ECO:0000313" key="3">
    <source>
        <dbReference type="EMBL" id="SFN50035.1"/>
    </source>
</evidence>
<sequence length="161" mass="17147">MRQPVLTFWEEESGAAIVEFAIILPMFLVFLGLAVEGTRMFWAFQSTVAGVQDATRYLSRAMPADSCSSGRSTADWNTKLGEIIRTDQSGDSPYPQSVSITDVQSDLTCTTGAYRGGLVGVASVTATLQMTFPLAGMIELAGGSFASITTSVTDSARVLSR</sequence>
<organism evidence="3 4">
    <name type="scientific">Roseovarius lutimaris</name>
    <dbReference type="NCBI Taxonomy" id="1005928"/>
    <lineage>
        <taxon>Bacteria</taxon>
        <taxon>Pseudomonadati</taxon>
        <taxon>Pseudomonadota</taxon>
        <taxon>Alphaproteobacteria</taxon>
        <taxon>Rhodobacterales</taxon>
        <taxon>Roseobacteraceae</taxon>
        <taxon>Roseovarius</taxon>
    </lineage>
</organism>
<dbReference type="InterPro" id="IPR012495">
    <property type="entry name" value="TadE-like_dom"/>
</dbReference>
<feature type="domain" description="TadE-like" evidence="2">
    <location>
        <begin position="14"/>
        <end position="56"/>
    </location>
</feature>
<name>A0A1I4ZIB9_9RHOB</name>
<proteinExistence type="predicted"/>
<dbReference type="RefSeq" id="WP_092835065.1">
    <property type="nucleotide sequence ID" value="NZ_FOVP01000003.1"/>
</dbReference>
<dbReference type="EMBL" id="FOVP01000003">
    <property type="protein sequence ID" value="SFN50035.1"/>
    <property type="molecule type" value="Genomic_DNA"/>
</dbReference>
<protein>
    <submittedName>
        <fullName evidence="3">Flp pilus assembly protein TadG</fullName>
    </submittedName>
</protein>
<evidence type="ECO:0000313" key="4">
    <source>
        <dbReference type="Proteomes" id="UP000198599"/>
    </source>
</evidence>
<dbReference type="STRING" id="1005928.SAMN04487859_103248"/>
<dbReference type="Proteomes" id="UP000198599">
    <property type="component" value="Unassembled WGS sequence"/>
</dbReference>
<keyword evidence="1" id="KW-0812">Transmembrane</keyword>
<dbReference type="Pfam" id="PF07811">
    <property type="entry name" value="TadE"/>
    <property type="match status" value="1"/>
</dbReference>
<keyword evidence="1" id="KW-1133">Transmembrane helix</keyword>
<dbReference type="AlphaFoldDB" id="A0A1I4ZIB9"/>
<dbReference type="OrthoDB" id="7860729at2"/>
<reference evidence="4" key="1">
    <citation type="submission" date="2016-10" db="EMBL/GenBank/DDBJ databases">
        <authorList>
            <person name="Varghese N."/>
            <person name="Submissions S."/>
        </authorList>
    </citation>
    <scope>NUCLEOTIDE SEQUENCE [LARGE SCALE GENOMIC DNA]</scope>
    <source>
        <strain evidence="4">DSM 28463</strain>
    </source>
</reference>